<protein>
    <submittedName>
        <fullName evidence="5">Protein alan shepard</fullName>
    </submittedName>
</protein>
<evidence type="ECO:0000259" key="4">
    <source>
        <dbReference type="PROSITE" id="PS50102"/>
    </source>
</evidence>
<feature type="compositionally biased region" description="Basic and acidic residues" evidence="3">
    <location>
        <begin position="109"/>
        <end position="122"/>
    </location>
</feature>
<feature type="region of interest" description="Disordered" evidence="3">
    <location>
        <begin position="109"/>
        <end position="151"/>
    </location>
</feature>
<dbReference type="Gene3D" id="3.30.70.330">
    <property type="match status" value="2"/>
</dbReference>
<feature type="domain" description="RRM" evidence="4">
    <location>
        <begin position="39"/>
        <end position="125"/>
    </location>
</feature>
<feature type="domain" description="RRM" evidence="4">
    <location>
        <begin position="157"/>
        <end position="232"/>
    </location>
</feature>
<dbReference type="PANTHER" id="PTHR48027">
    <property type="entry name" value="HETEROGENEOUS NUCLEAR RIBONUCLEOPROTEIN 87F-RELATED"/>
    <property type="match status" value="1"/>
</dbReference>
<dbReference type="SMART" id="SM00360">
    <property type="entry name" value="RRM"/>
    <property type="match status" value="2"/>
</dbReference>
<gene>
    <name evidence="5" type="primary">shep_0</name>
    <name evidence="5" type="ORF">g.11232</name>
</gene>
<proteinExistence type="predicted"/>
<accession>A0A6G1SLN1</accession>
<dbReference type="GO" id="GO:0003723">
    <property type="term" value="F:RNA binding"/>
    <property type="evidence" value="ECO:0007669"/>
    <property type="project" value="UniProtKB-UniRule"/>
</dbReference>
<name>A0A6G1SLN1_9ACAR</name>
<evidence type="ECO:0000256" key="2">
    <source>
        <dbReference type="PROSITE-ProRule" id="PRU00176"/>
    </source>
</evidence>
<dbReference type="InterPro" id="IPR035979">
    <property type="entry name" value="RBD_domain_sf"/>
</dbReference>
<dbReference type="InterPro" id="IPR000504">
    <property type="entry name" value="RRM_dom"/>
</dbReference>
<sequence length="246" mass="26819">MSRYSKNGGGMNVGGGGGSMGAYGQSRPHRDYNEPTSKTNVFIRGLSAETNDNDLYELCSKYGTIVSTKAITDRLTNECKGYGFVNFENPDDAAVAVRELTLGGYQARMSKENMGRSDRSPFDRQSPPEFRRGGNPRFNGNGGGPGAGGGMRRLSKTNLYLRGLGTNTTDEELQQLCGRYGNILSAKAIIDRATNECKGYGFVNFDSPYSAEQAVTDLSSKGYQVQMSRENRMPRQPILAGAPEWQ</sequence>
<feature type="compositionally biased region" description="Gly residues" evidence="3">
    <location>
        <begin position="140"/>
        <end position="151"/>
    </location>
</feature>
<keyword evidence="1 2" id="KW-0694">RNA-binding</keyword>
<dbReference type="InterPro" id="IPR012677">
    <property type="entry name" value="Nucleotide-bd_a/b_plait_sf"/>
</dbReference>
<dbReference type="SUPFAM" id="SSF54928">
    <property type="entry name" value="RNA-binding domain, RBD"/>
    <property type="match status" value="1"/>
</dbReference>
<evidence type="ECO:0000256" key="3">
    <source>
        <dbReference type="SAM" id="MobiDB-lite"/>
    </source>
</evidence>
<dbReference type="AlphaFoldDB" id="A0A6G1SLN1"/>
<dbReference type="InterPro" id="IPR052462">
    <property type="entry name" value="SLIRP/GR-RBP-like"/>
</dbReference>
<reference evidence="5" key="1">
    <citation type="submission" date="2018-10" db="EMBL/GenBank/DDBJ databases">
        <title>Transcriptome assembly of Aceria tosichella (Wheat curl mite) Type 2.</title>
        <authorList>
            <person name="Scully E.D."/>
            <person name="Geib S.M."/>
            <person name="Palmer N.A."/>
            <person name="Gupta A.K."/>
            <person name="Sarath G."/>
            <person name="Tatineni S."/>
        </authorList>
    </citation>
    <scope>NUCLEOTIDE SEQUENCE</scope>
    <source>
        <strain evidence="5">LincolnNE</strain>
    </source>
</reference>
<feature type="region of interest" description="Disordered" evidence="3">
    <location>
        <begin position="1"/>
        <end position="36"/>
    </location>
</feature>
<dbReference type="EMBL" id="GGYP01006039">
    <property type="protein sequence ID" value="MDE50810.1"/>
    <property type="molecule type" value="Transcribed_RNA"/>
</dbReference>
<evidence type="ECO:0000313" key="5">
    <source>
        <dbReference type="EMBL" id="MDE50810.1"/>
    </source>
</evidence>
<organism evidence="5">
    <name type="scientific">Aceria tosichella</name>
    <name type="common">wheat curl mite</name>
    <dbReference type="NCBI Taxonomy" id="561515"/>
    <lineage>
        <taxon>Eukaryota</taxon>
        <taxon>Metazoa</taxon>
        <taxon>Ecdysozoa</taxon>
        <taxon>Arthropoda</taxon>
        <taxon>Chelicerata</taxon>
        <taxon>Arachnida</taxon>
        <taxon>Acari</taxon>
        <taxon>Acariformes</taxon>
        <taxon>Trombidiformes</taxon>
        <taxon>Prostigmata</taxon>
        <taxon>Eupodina</taxon>
        <taxon>Eriophyoidea</taxon>
        <taxon>Eriophyidae</taxon>
        <taxon>Eriophyinae</taxon>
        <taxon>Aceriini</taxon>
        <taxon>Aceria</taxon>
    </lineage>
</organism>
<dbReference type="PROSITE" id="PS50102">
    <property type="entry name" value="RRM"/>
    <property type="match status" value="2"/>
</dbReference>
<dbReference type="Pfam" id="PF00076">
    <property type="entry name" value="RRM_1"/>
    <property type="match status" value="2"/>
</dbReference>
<evidence type="ECO:0000256" key="1">
    <source>
        <dbReference type="ARBA" id="ARBA00022884"/>
    </source>
</evidence>
<feature type="compositionally biased region" description="Gly residues" evidence="3">
    <location>
        <begin position="7"/>
        <end position="21"/>
    </location>
</feature>